<dbReference type="EMBL" id="REGN01004328">
    <property type="protein sequence ID" value="RNA17990.1"/>
    <property type="molecule type" value="Genomic_DNA"/>
</dbReference>
<evidence type="ECO:0000256" key="4">
    <source>
        <dbReference type="ARBA" id="ARBA00022989"/>
    </source>
</evidence>
<comment type="subcellular location">
    <subcellularLocation>
        <location evidence="1">Membrane</location>
        <topology evidence="1">Multi-pass membrane protein</topology>
    </subcellularLocation>
</comment>
<evidence type="ECO:0000313" key="10">
    <source>
        <dbReference type="Proteomes" id="UP000276133"/>
    </source>
</evidence>
<sequence>MENFNQDWKAFENDLDQFQAKHKEYVRKLEEVESMKKKYSQEFNKLKKKLTDIQKNAKKLDFNNDQKKSEIGEPTSPNKESSGDLNLNLINEKINENFHYIRHVSDTFPRPNGLYLKIILGGISVSILNNEEKLNYKEEYEKFKLRITMICLILSFLLIFIRSYRTLDAAFNFLLVWYYCTLTIRESILVVNGSEIKGWWQAHHFITTVCTAILLIWPDSESYQLFRQQFIWFSFYLSIVQVLQYYYQKGCLYRLRALGEKQDMDTTIEGFQSWMTKGLSFLLPFLFFGYFWELYNSYVLFTISQMDNCHEWQVMALCIIFLILFLGNFVTTFVVVRRKYSNRISDKIRRIKSTSGALKYLRSFSDKQEEKTL</sequence>
<comment type="similarity">
    <text evidence="2">Belongs to the TMEM120 family.</text>
</comment>
<name>A0A3M7R307_BRAPC</name>
<feature type="transmembrane region" description="Helical" evidence="8">
    <location>
        <begin position="170"/>
        <end position="191"/>
    </location>
</feature>
<accession>A0A3M7R307</accession>
<dbReference type="PANTHER" id="PTHR21433">
    <property type="entry name" value="TRANSMEMBRANE PROTEIN INDUCED BY TUMOR NECROSIS FACTOR ALPHA"/>
    <property type="match status" value="1"/>
</dbReference>
<protein>
    <submittedName>
        <fullName evidence="9">Transmembrane protein-like</fullName>
    </submittedName>
</protein>
<dbReference type="PANTHER" id="PTHR21433:SF0">
    <property type="entry name" value="TRANSMEMBRANE PROTEIN 120 HOMOLOG"/>
    <property type="match status" value="1"/>
</dbReference>
<evidence type="ECO:0000256" key="7">
    <source>
        <dbReference type="SAM" id="MobiDB-lite"/>
    </source>
</evidence>
<keyword evidence="6" id="KW-0175">Coiled coil</keyword>
<dbReference type="InterPro" id="IPR012926">
    <property type="entry name" value="TMEM120A/B"/>
</dbReference>
<keyword evidence="3 8" id="KW-0812">Transmembrane</keyword>
<comment type="caution">
    <text evidence="9">The sequence shown here is derived from an EMBL/GenBank/DDBJ whole genome shotgun (WGS) entry which is preliminary data.</text>
</comment>
<evidence type="ECO:0000256" key="5">
    <source>
        <dbReference type="ARBA" id="ARBA00023136"/>
    </source>
</evidence>
<evidence type="ECO:0000256" key="6">
    <source>
        <dbReference type="SAM" id="Coils"/>
    </source>
</evidence>
<proteinExistence type="inferred from homology"/>
<feature type="transmembrane region" description="Helical" evidence="8">
    <location>
        <begin position="312"/>
        <end position="336"/>
    </location>
</feature>
<dbReference type="OrthoDB" id="2015098at2759"/>
<dbReference type="Pfam" id="PF07851">
    <property type="entry name" value="TMEM120A-B"/>
    <property type="match status" value="1"/>
</dbReference>
<evidence type="ECO:0000256" key="3">
    <source>
        <dbReference type="ARBA" id="ARBA00022692"/>
    </source>
</evidence>
<dbReference type="Proteomes" id="UP000276133">
    <property type="component" value="Unassembled WGS sequence"/>
</dbReference>
<organism evidence="9 10">
    <name type="scientific">Brachionus plicatilis</name>
    <name type="common">Marine rotifer</name>
    <name type="synonym">Brachionus muelleri</name>
    <dbReference type="NCBI Taxonomy" id="10195"/>
    <lineage>
        <taxon>Eukaryota</taxon>
        <taxon>Metazoa</taxon>
        <taxon>Spiralia</taxon>
        <taxon>Gnathifera</taxon>
        <taxon>Rotifera</taxon>
        <taxon>Eurotatoria</taxon>
        <taxon>Monogononta</taxon>
        <taxon>Pseudotrocha</taxon>
        <taxon>Ploima</taxon>
        <taxon>Brachionidae</taxon>
        <taxon>Brachionus</taxon>
    </lineage>
</organism>
<feature type="region of interest" description="Disordered" evidence="7">
    <location>
        <begin position="64"/>
        <end position="84"/>
    </location>
</feature>
<dbReference type="GO" id="GO:0016020">
    <property type="term" value="C:membrane"/>
    <property type="evidence" value="ECO:0007669"/>
    <property type="project" value="UniProtKB-SubCell"/>
</dbReference>
<feature type="transmembrane region" description="Helical" evidence="8">
    <location>
        <begin position="229"/>
        <end position="247"/>
    </location>
</feature>
<feature type="compositionally biased region" description="Polar residues" evidence="7">
    <location>
        <begin position="75"/>
        <end position="84"/>
    </location>
</feature>
<feature type="transmembrane region" description="Helical" evidence="8">
    <location>
        <begin position="143"/>
        <end position="164"/>
    </location>
</feature>
<feature type="transmembrane region" description="Helical" evidence="8">
    <location>
        <begin position="274"/>
        <end position="292"/>
    </location>
</feature>
<keyword evidence="4 8" id="KW-1133">Transmembrane helix</keyword>
<evidence type="ECO:0000256" key="2">
    <source>
        <dbReference type="ARBA" id="ARBA00009700"/>
    </source>
</evidence>
<feature type="coiled-coil region" evidence="6">
    <location>
        <begin position="1"/>
        <end position="56"/>
    </location>
</feature>
<gene>
    <name evidence="9" type="ORF">BpHYR1_012093</name>
</gene>
<keyword evidence="10" id="KW-1185">Reference proteome</keyword>
<evidence type="ECO:0000256" key="1">
    <source>
        <dbReference type="ARBA" id="ARBA00004141"/>
    </source>
</evidence>
<dbReference type="AlphaFoldDB" id="A0A3M7R307"/>
<evidence type="ECO:0000256" key="8">
    <source>
        <dbReference type="SAM" id="Phobius"/>
    </source>
</evidence>
<reference evidence="9 10" key="1">
    <citation type="journal article" date="2018" name="Sci. Rep.">
        <title>Genomic signatures of local adaptation to the degree of environmental predictability in rotifers.</title>
        <authorList>
            <person name="Franch-Gras L."/>
            <person name="Hahn C."/>
            <person name="Garcia-Roger E.M."/>
            <person name="Carmona M.J."/>
            <person name="Serra M."/>
            <person name="Gomez A."/>
        </authorList>
    </citation>
    <scope>NUCLEOTIDE SEQUENCE [LARGE SCALE GENOMIC DNA]</scope>
    <source>
        <strain evidence="9">HYR1</strain>
    </source>
</reference>
<dbReference type="EMBL" id="REGN01004328">
    <property type="protein sequence ID" value="RNA17989.1"/>
    <property type="molecule type" value="Genomic_DNA"/>
</dbReference>
<keyword evidence="5 8" id="KW-0472">Membrane</keyword>
<feature type="transmembrane region" description="Helical" evidence="8">
    <location>
        <begin position="198"/>
        <end position="217"/>
    </location>
</feature>
<evidence type="ECO:0000313" key="9">
    <source>
        <dbReference type="EMBL" id="RNA17990.1"/>
    </source>
</evidence>